<evidence type="ECO:0000313" key="1">
    <source>
        <dbReference type="EMBL" id="ACT19509.1"/>
    </source>
</evidence>
<dbReference type="HOGENOM" id="CLU_3356415_0_0_7"/>
<dbReference type="KEGG" id="gem:GM21_3487"/>
<proteinExistence type="predicted"/>
<sequence length="36" mass="4409">MEKLKLERFEVVIERFVFLRCPQICSLLRVLKVLEM</sequence>
<dbReference type="EMBL" id="CP001661">
    <property type="protein sequence ID" value="ACT19509.1"/>
    <property type="molecule type" value="Genomic_DNA"/>
</dbReference>
<protein>
    <submittedName>
        <fullName evidence="1">Uncharacterized protein</fullName>
    </submittedName>
</protein>
<dbReference type="AlphaFoldDB" id="C6E5I5"/>
<organism evidence="1">
    <name type="scientific">Geobacter sp. (strain M21)</name>
    <dbReference type="NCBI Taxonomy" id="443144"/>
    <lineage>
        <taxon>Bacteria</taxon>
        <taxon>Pseudomonadati</taxon>
        <taxon>Thermodesulfobacteriota</taxon>
        <taxon>Desulfuromonadia</taxon>
        <taxon>Geobacterales</taxon>
        <taxon>Geobacteraceae</taxon>
        <taxon>Geobacter</taxon>
    </lineage>
</organism>
<accession>C6E5I5</accession>
<name>C6E5I5_GEOSM</name>
<gene>
    <name evidence="1" type="ordered locus">GM21_3487</name>
</gene>
<reference evidence="1" key="1">
    <citation type="submission" date="2009-07" db="EMBL/GenBank/DDBJ databases">
        <title>Complete sequence of Geobacter sp. M21.</title>
        <authorList>
            <consortium name="US DOE Joint Genome Institute"/>
            <person name="Lucas S."/>
            <person name="Copeland A."/>
            <person name="Lapidus A."/>
            <person name="Glavina del Rio T."/>
            <person name="Dalin E."/>
            <person name="Tice H."/>
            <person name="Bruce D."/>
            <person name="Goodwin L."/>
            <person name="Pitluck S."/>
            <person name="Saunders E."/>
            <person name="Brettin T."/>
            <person name="Detter J.C."/>
            <person name="Han C."/>
            <person name="Larimer F."/>
            <person name="Land M."/>
            <person name="Hauser L."/>
            <person name="Kyrpides N."/>
            <person name="Ovchinnikova G."/>
            <person name="Lovley D."/>
        </authorList>
    </citation>
    <scope>NUCLEOTIDE SEQUENCE [LARGE SCALE GENOMIC DNA]</scope>
    <source>
        <strain evidence="1">M21</strain>
    </source>
</reference>